<dbReference type="AlphaFoldDB" id="A0A2M8G5F0"/>
<dbReference type="EMBL" id="PFQV01000009">
    <property type="protein sequence ID" value="PJC66702.1"/>
    <property type="molecule type" value="Genomic_DNA"/>
</dbReference>
<dbReference type="InterPro" id="IPR001296">
    <property type="entry name" value="Glyco_trans_1"/>
</dbReference>
<proteinExistence type="predicted"/>
<dbReference type="Pfam" id="PF13439">
    <property type="entry name" value="Glyco_transf_4"/>
    <property type="match status" value="1"/>
</dbReference>
<evidence type="ECO:0008006" key="5">
    <source>
        <dbReference type="Google" id="ProtNLM"/>
    </source>
</evidence>
<dbReference type="Pfam" id="PF00534">
    <property type="entry name" value="Glycos_transf_1"/>
    <property type="match status" value="1"/>
</dbReference>
<evidence type="ECO:0000259" key="2">
    <source>
        <dbReference type="Pfam" id="PF13439"/>
    </source>
</evidence>
<organism evidence="3 4">
    <name type="scientific">Candidatus Beckwithbacteria bacterium CG_4_9_14_0_2_um_filter_47_11</name>
    <dbReference type="NCBI Taxonomy" id="1974494"/>
    <lineage>
        <taxon>Bacteria</taxon>
        <taxon>Candidatus Beckwithiibacteriota</taxon>
    </lineage>
</organism>
<dbReference type="PANTHER" id="PTHR45947:SF13">
    <property type="entry name" value="TRANSFERASE"/>
    <property type="match status" value="1"/>
</dbReference>
<dbReference type="PANTHER" id="PTHR45947">
    <property type="entry name" value="SULFOQUINOVOSYL TRANSFERASE SQD2"/>
    <property type="match status" value="1"/>
</dbReference>
<comment type="caution">
    <text evidence="3">The sequence shown here is derived from an EMBL/GenBank/DDBJ whole genome shotgun (WGS) entry which is preliminary data.</text>
</comment>
<dbReference type="InterPro" id="IPR050194">
    <property type="entry name" value="Glycosyltransferase_grp1"/>
</dbReference>
<sequence>MKILFVNEYDLSRPVSGAEYSQMALVEGLRAVGQAVEIFSPGWKKNQPGRELSPLWFNNLFYYLYSAWQISRQKFDLIHVHGKYILPGAVMAGWLMSKPVVVTVRDFKFLCPLALCFINRKQCSWRYFINQEIKEYQSRYGYQPKIILALAKLWQYQLKWWLNRCRQVIAVSPQLAEIYRNNGVKKVISIYNLPPHEQKKSQGKTILSVGKLSYGKGTDKIIEAAKLLPQYQFVFAGGLNPSFKAEFPKNCRYFGQVSHSQALKLYTQAGVFVINSRWPEPLSRAGLEALSFGLPIVASNRGGNRELISNNGVLVDPDDPKAMAIAINKVFRQSRTLGKNSQKLLAERFSRGRILSRHLNLYQDLIK</sequence>
<feature type="domain" description="Glycosyl transferase family 1" evidence="1">
    <location>
        <begin position="197"/>
        <end position="334"/>
    </location>
</feature>
<reference evidence="4" key="1">
    <citation type="submission" date="2017-09" db="EMBL/GenBank/DDBJ databases">
        <title>Depth-based differentiation of microbial function through sediment-hosted aquifers and enrichment of novel symbionts in the deep terrestrial subsurface.</title>
        <authorList>
            <person name="Probst A.J."/>
            <person name="Ladd B."/>
            <person name="Jarett J.K."/>
            <person name="Geller-Mcgrath D.E."/>
            <person name="Sieber C.M.K."/>
            <person name="Emerson J.B."/>
            <person name="Anantharaman K."/>
            <person name="Thomas B.C."/>
            <person name="Malmstrom R."/>
            <person name="Stieglmeier M."/>
            <person name="Klingl A."/>
            <person name="Woyke T."/>
            <person name="Ryan C.M."/>
            <person name="Banfield J.F."/>
        </authorList>
    </citation>
    <scope>NUCLEOTIDE SEQUENCE [LARGE SCALE GENOMIC DNA]</scope>
</reference>
<dbReference type="Proteomes" id="UP000229739">
    <property type="component" value="Unassembled WGS sequence"/>
</dbReference>
<dbReference type="SUPFAM" id="SSF53756">
    <property type="entry name" value="UDP-Glycosyltransferase/glycogen phosphorylase"/>
    <property type="match status" value="1"/>
</dbReference>
<feature type="domain" description="Glycosyltransferase subfamily 4-like N-terminal" evidence="2">
    <location>
        <begin position="15"/>
        <end position="192"/>
    </location>
</feature>
<dbReference type="GO" id="GO:0016757">
    <property type="term" value="F:glycosyltransferase activity"/>
    <property type="evidence" value="ECO:0007669"/>
    <property type="project" value="InterPro"/>
</dbReference>
<dbReference type="InterPro" id="IPR028098">
    <property type="entry name" value="Glyco_trans_4-like_N"/>
</dbReference>
<gene>
    <name evidence="3" type="ORF">CO018_00600</name>
</gene>
<dbReference type="Gene3D" id="3.40.50.2000">
    <property type="entry name" value="Glycogen Phosphorylase B"/>
    <property type="match status" value="2"/>
</dbReference>
<evidence type="ECO:0000313" key="4">
    <source>
        <dbReference type="Proteomes" id="UP000229739"/>
    </source>
</evidence>
<dbReference type="CDD" id="cd03801">
    <property type="entry name" value="GT4_PimA-like"/>
    <property type="match status" value="1"/>
</dbReference>
<accession>A0A2M8G5F0</accession>
<evidence type="ECO:0000259" key="1">
    <source>
        <dbReference type="Pfam" id="PF00534"/>
    </source>
</evidence>
<evidence type="ECO:0000313" key="3">
    <source>
        <dbReference type="EMBL" id="PJC66702.1"/>
    </source>
</evidence>
<protein>
    <recommendedName>
        <fullName evidence="5">Glycosyltransferase subfamily 4-like N-terminal domain-containing protein</fullName>
    </recommendedName>
</protein>
<name>A0A2M8G5F0_9BACT</name>